<protein>
    <recommendedName>
        <fullName evidence="7">Heme O synthase</fullName>
    </recommendedName>
</protein>
<organism evidence="9 10">
    <name type="scientific">Cardiosporidium cionae</name>
    <dbReference type="NCBI Taxonomy" id="476202"/>
    <lineage>
        <taxon>Eukaryota</taxon>
        <taxon>Sar</taxon>
        <taxon>Alveolata</taxon>
        <taxon>Apicomplexa</taxon>
        <taxon>Aconoidasida</taxon>
        <taxon>Nephromycida</taxon>
        <taxon>Cardiosporidium</taxon>
    </lineage>
</organism>
<evidence type="ECO:0000256" key="8">
    <source>
        <dbReference type="SAM" id="Phobius"/>
    </source>
</evidence>
<keyword evidence="2" id="KW-0808">Transferase</keyword>
<evidence type="ECO:0000313" key="9">
    <source>
        <dbReference type="EMBL" id="KAF8822797.1"/>
    </source>
</evidence>
<evidence type="ECO:0000256" key="4">
    <source>
        <dbReference type="ARBA" id="ARBA00022989"/>
    </source>
</evidence>
<evidence type="ECO:0000313" key="10">
    <source>
        <dbReference type="Proteomes" id="UP000823046"/>
    </source>
</evidence>
<dbReference type="InterPro" id="IPR044878">
    <property type="entry name" value="UbiA_sf"/>
</dbReference>
<comment type="caution">
    <text evidence="9">The sequence shown here is derived from an EMBL/GenBank/DDBJ whole genome shotgun (WGS) entry which is preliminary data.</text>
</comment>
<keyword evidence="10" id="KW-1185">Reference proteome</keyword>
<evidence type="ECO:0000256" key="1">
    <source>
        <dbReference type="ARBA" id="ARBA00004141"/>
    </source>
</evidence>
<evidence type="ECO:0000256" key="2">
    <source>
        <dbReference type="ARBA" id="ARBA00022679"/>
    </source>
</evidence>
<keyword evidence="3 8" id="KW-0812">Transmembrane</keyword>
<dbReference type="CDD" id="cd13957">
    <property type="entry name" value="PT_UbiA_Cox10"/>
    <property type="match status" value="1"/>
</dbReference>
<evidence type="ECO:0000256" key="5">
    <source>
        <dbReference type="ARBA" id="ARBA00023133"/>
    </source>
</evidence>
<feature type="transmembrane region" description="Helical" evidence="8">
    <location>
        <begin position="337"/>
        <end position="370"/>
    </location>
</feature>
<dbReference type="EMBL" id="JADAQX010000023">
    <property type="protein sequence ID" value="KAF8822797.1"/>
    <property type="molecule type" value="Genomic_DNA"/>
</dbReference>
<name>A0ABQ7JFI9_9APIC</name>
<feature type="transmembrane region" description="Helical" evidence="8">
    <location>
        <begin position="307"/>
        <end position="325"/>
    </location>
</feature>
<proteinExistence type="predicted"/>
<keyword evidence="4 8" id="KW-1133">Transmembrane helix</keyword>
<evidence type="ECO:0000256" key="6">
    <source>
        <dbReference type="ARBA" id="ARBA00023136"/>
    </source>
</evidence>
<dbReference type="PANTHER" id="PTHR43448:SF2">
    <property type="entry name" value="PROTOHEME IX FARNESYLTRANSFERASE, MITOCHONDRIAL"/>
    <property type="match status" value="1"/>
</dbReference>
<dbReference type="Proteomes" id="UP000823046">
    <property type="component" value="Unassembled WGS sequence"/>
</dbReference>
<dbReference type="Gene3D" id="1.10.357.140">
    <property type="entry name" value="UbiA prenyltransferase"/>
    <property type="match status" value="1"/>
</dbReference>
<keyword evidence="5" id="KW-0350">Heme biosynthesis</keyword>
<feature type="transmembrane region" description="Helical" evidence="8">
    <location>
        <begin position="279"/>
        <end position="301"/>
    </location>
</feature>
<dbReference type="Pfam" id="PF01040">
    <property type="entry name" value="UbiA"/>
    <property type="match status" value="1"/>
</dbReference>
<comment type="subcellular location">
    <subcellularLocation>
        <location evidence="1">Membrane</location>
        <topology evidence="1">Multi-pass membrane protein</topology>
    </subcellularLocation>
</comment>
<dbReference type="InterPro" id="IPR006369">
    <property type="entry name" value="Protohaem_IX_farnesylTrfase"/>
</dbReference>
<dbReference type="InterPro" id="IPR000537">
    <property type="entry name" value="UbiA_prenyltransferase"/>
</dbReference>
<evidence type="ECO:0000256" key="3">
    <source>
        <dbReference type="ARBA" id="ARBA00022692"/>
    </source>
</evidence>
<reference evidence="9 10" key="1">
    <citation type="journal article" date="2020" name="bioRxiv">
        <title>Metabolic contributions of an alphaproteobacterial endosymbiont in the apicomplexan Cardiosporidium cionae.</title>
        <authorList>
            <person name="Hunter E.S."/>
            <person name="Paight C.J."/>
            <person name="Lane C.E."/>
        </authorList>
    </citation>
    <scope>NUCLEOTIDE SEQUENCE [LARGE SCALE GENOMIC DNA]</scope>
    <source>
        <strain evidence="9">ESH_2018</strain>
    </source>
</reference>
<sequence length="548" mass="60710">MDEILTVAVSYFALNFFAEFQTHGRITMPPYQTMLRSVSLIPQGKVLWKNEALRFFCSYSHRTTIWCGVRSVVPILPSGSFPNEISSEALTRIERCAIVSSHKYFFNPVFIPRMHSCSEILAFRCGRRKFSSAASSSSRTFSKENTSLSVLKPSLCIGNVNPTPVNSGDAALREERTGLTIFPTEPFSTSHVFTKKQLQQFIKDIMILSKSRLSAWVVFSTLPGYFLVLSPPPISIFCCFAIGTYLSSACAATLNQMYERKQDTIMLRTKNRPLASGRLSLSTAAAFAFLSGSIGVGSLFLSTSLTTASISALTIALYACVYTPLKVVSPYNTHVGAIVGALPILMGCAAAGCNLGIPEVWLLFFLQYLWQFPHFYSLAWLYKEDYTSANFKMFPLSDNSGLETAKRCGGYLATIATLPVVSFSSNEQRKGVYPVIASCFGLTSWMAMMSNKKGPTLSSEKSPSADRWNKDNLIETIRARLTFLCPHMFIDGHSDACPHQRLKYSLPVFGLPSWTQQEKAIEFSTKQTASVQDIQSQGEVLSLKEDVK</sequence>
<gene>
    <name evidence="9" type="ORF">IE077_002605</name>
</gene>
<keyword evidence="6 8" id="KW-0472">Membrane</keyword>
<dbReference type="PANTHER" id="PTHR43448">
    <property type="entry name" value="PROTOHEME IX FARNESYLTRANSFERASE, MITOCHONDRIAL"/>
    <property type="match status" value="1"/>
</dbReference>
<accession>A0ABQ7JFI9</accession>
<feature type="transmembrane region" description="Helical" evidence="8">
    <location>
        <begin position="234"/>
        <end position="258"/>
    </location>
</feature>
<evidence type="ECO:0000256" key="7">
    <source>
        <dbReference type="ARBA" id="ARBA00030253"/>
    </source>
</evidence>